<dbReference type="InterPro" id="IPR027417">
    <property type="entry name" value="P-loop_NTPase"/>
</dbReference>
<dbReference type="SMART" id="SM00382">
    <property type="entry name" value="AAA"/>
    <property type="match status" value="2"/>
</dbReference>
<dbReference type="SUPFAM" id="SSF54585">
    <property type="entry name" value="Cdc48 domain 2-like"/>
    <property type="match status" value="1"/>
</dbReference>
<dbReference type="InterPro" id="IPR015342">
    <property type="entry name" value="PEX1-N_C-lobe"/>
</dbReference>
<keyword evidence="4" id="KW-0962">Peroxisome biogenesis</keyword>
<sequence>TVKYAPVKNCLAYISATLVQNLSATNDVLAARVTLGEKVCYLSLVLSNSENNLNELAINSLYANKLNIKDNSTAVVEVMTNVPKCSIAWMEPESVDDWEILELHSSQVEDQLLQQIRIVWPGQIFPLWVGGNVCVYMKTAKTEPSSECCLLMHSSELYVAPKVKQNSAEKLQKPDHTVVPLHSEDTADEATTNSVPNSRNVSTLFRYTLIPQFLNVIKFLCLYIWRRFLPNLFSHFRSIFFPAQVEKLSARVEPIDHELLNQSSVLTSVISQPALVFLHSDYDVSSNSMEYLVSISKVQSPVERIEIGKNMKKSQQKSEKESSDVEGTSQVCVARMYVRGHNKFNMNCSWNGLNGVQTLNVSSILRRQLNMGVTSRVRVKKLKQTPELGNKIDAINFSILPCVYDSGLDVKVVSDAFMEWLSHVSDADNMLPISMGSLLSFPLNDDRELEIEVVVKSINCGEGVKPDGTTYMLCADDLENVVLNFTQDKETLIAVEMDVDVKLPTQNMLLHCQGLEPEVKALVKFVETAISTRPLPNALSLHGAGLRPTCVLVTGGKGVGKSTLGRAVLRKFGLEGSVHAFVHCVSCSVLRGKKPDNIRRLFNKVSLDLRWREPSVLLLDDLDLLIPASTSEEEGAGEGVYNLQLVSVVKSFLHYLMGRTKHGWGLPYRVCVVATCQSKSAVHQSIMTGGNHVFSKVIEIDLPNKSVREKMIKACVENYTEFEPPLNLDEVISKTEGFAAADLELLVRKTCHCAQMKLAGPDSKSSQLNQEDMLESLSGFTPASLQNAKLHKPSPLTWADVGGLEKVKEKLTEQLIWPIKYKHLFDGCGLEANSGVLLFGPPGCGKTLIAGVVANECDLNFISIKGPEVLSKYIGASEAAVRDLFSRAKAAAPCVLFFDEFDSLAPPRGHDSTGVTDRVVNQLLTHLDGVEPLVGVTVLAATSRPDLLDSALLRPGRLDNLLYCPLPDEEEREDILRSLSRNLPLHDVDLTTVAKHCENFSGADLKALLYNAQLEAV</sequence>
<keyword evidence="15" id="KW-1185">Reference proteome</keyword>
<dbReference type="InterPro" id="IPR003593">
    <property type="entry name" value="AAA+_ATPase"/>
</dbReference>
<evidence type="ECO:0000259" key="13">
    <source>
        <dbReference type="SMART" id="SM00382"/>
    </source>
</evidence>
<dbReference type="InterPro" id="IPR003960">
    <property type="entry name" value="ATPase_AAA_CS"/>
</dbReference>
<name>F6TLX8_CIOIN</name>
<dbReference type="PANTHER" id="PTHR23077">
    <property type="entry name" value="AAA-FAMILY ATPASE"/>
    <property type="match status" value="1"/>
</dbReference>
<keyword evidence="5" id="KW-0547">Nucleotide-binding</keyword>
<dbReference type="Proteomes" id="UP000008144">
    <property type="component" value="Chromosome 7"/>
</dbReference>
<dbReference type="SUPFAM" id="SSF50692">
    <property type="entry name" value="ADC-like"/>
    <property type="match status" value="1"/>
</dbReference>
<dbReference type="GO" id="GO:0043335">
    <property type="term" value="P:protein unfolding"/>
    <property type="evidence" value="ECO:0000318"/>
    <property type="project" value="GO_Central"/>
</dbReference>
<keyword evidence="6" id="KW-0378">Hydrolase</keyword>
<evidence type="ECO:0000313" key="14">
    <source>
        <dbReference type="Ensembl" id="ENSCINP00000019147.3"/>
    </source>
</evidence>
<dbReference type="InterPro" id="IPR041569">
    <property type="entry name" value="AAA_lid_3"/>
</dbReference>
<dbReference type="SUPFAM" id="SSF52540">
    <property type="entry name" value="P-loop containing nucleoside triphosphate hydrolases"/>
    <property type="match status" value="2"/>
</dbReference>
<dbReference type="Ensembl" id="ENSCINT00000019147.3">
    <property type="protein sequence ID" value="ENSCINP00000019147.3"/>
    <property type="gene ID" value="ENSCING00000009414.3"/>
</dbReference>
<dbReference type="Gene3D" id="3.10.330.10">
    <property type="match status" value="1"/>
</dbReference>
<dbReference type="EMBL" id="EAAA01002511">
    <property type="status" value="NOT_ANNOTATED_CDS"/>
    <property type="molecule type" value="Genomic_DNA"/>
</dbReference>
<evidence type="ECO:0000256" key="7">
    <source>
        <dbReference type="ARBA" id="ARBA00022840"/>
    </source>
</evidence>
<dbReference type="Gene3D" id="3.40.50.300">
    <property type="entry name" value="P-loop containing nucleotide triphosphate hydrolases"/>
    <property type="match status" value="2"/>
</dbReference>
<dbReference type="AlphaFoldDB" id="F6TLX8"/>
<dbReference type="STRING" id="7719.ENSCINP00000019147"/>
<reference evidence="14" key="2">
    <citation type="journal article" date="2008" name="Genome Biol.">
        <title>Improved genome assembly and evidence-based global gene model set for the chordate Ciona intestinalis: new insight into intron and operon populations.</title>
        <authorList>
            <person name="Satou Y."/>
            <person name="Mineta K."/>
            <person name="Ogasawara M."/>
            <person name="Sasakura Y."/>
            <person name="Shoguchi E."/>
            <person name="Ueno K."/>
            <person name="Yamada L."/>
            <person name="Matsumoto J."/>
            <person name="Wasserscheid J."/>
            <person name="Dewar K."/>
            <person name="Wiley G.B."/>
            <person name="Macmil S.L."/>
            <person name="Roe B.A."/>
            <person name="Zeller R.W."/>
            <person name="Hastings K.E."/>
            <person name="Lemaire P."/>
            <person name="Lindquist E."/>
            <person name="Endo T."/>
            <person name="Hotta K."/>
            <person name="Inaba K."/>
        </authorList>
    </citation>
    <scope>NUCLEOTIDE SEQUENCE [LARGE SCALE GENOMIC DNA]</scope>
    <source>
        <strain evidence="14">wild type</strain>
    </source>
</reference>
<dbReference type="InterPro" id="IPR009010">
    <property type="entry name" value="Asp_de-COase-like_dom_sf"/>
</dbReference>
<keyword evidence="8" id="KW-0653">Protein transport</keyword>
<evidence type="ECO:0000256" key="12">
    <source>
        <dbReference type="ARBA" id="ARBA00048778"/>
    </source>
</evidence>
<evidence type="ECO:0000256" key="8">
    <source>
        <dbReference type="ARBA" id="ARBA00022927"/>
    </source>
</evidence>
<dbReference type="PROSITE" id="PS00674">
    <property type="entry name" value="AAA"/>
    <property type="match status" value="1"/>
</dbReference>
<dbReference type="GO" id="GO:0016887">
    <property type="term" value="F:ATP hydrolysis activity"/>
    <property type="evidence" value="ECO:0000318"/>
    <property type="project" value="GO_Central"/>
</dbReference>
<keyword evidence="9" id="KW-0472">Membrane</keyword>
<evidence type="ECO:0000256" key="6">
    <source>
        <dbReference type="ARBA" id="ARBA00022801"/>
    </source>
</evidence>
<organism evidence="14 15">
    <name type="scientific">Ciona intestinalis</name>
    <name type="common">Transparent sea squirt</name>
    <name type="synonym">Ascidia intestinalis</name>
    <dbReference type="NCBI Taxonomy" id="7719"/>
    <lineage>
        <taxon>Eukaryota</taxon>
        <taxon>Metazoa</taxon>
        <taxon>Chordata</taxon>
        <taxon>Tunicata</taxon>
        <taxon>Ascidiacea</taxon>
        <taxon>Phlebobranchia</taxon>
        <taxon>Cionidae</taxon>
        <taxon>Ciona</taxon>
    </lineage>
</organism>
<evidence type="ECO:0000256" key="11">
    <source>
        <dbReference type="ARBA" id="ARBA00034532"/>
    </source>
</evidence>
<evidence type="ECO:0000256" key="10">
    <source>
        <dbReference type="ARBA" id="ARBA00032509"/>
    </source>
</evidence>
<dbReference type="GO" id="GO:0005829">
    <property type="term" value="C:cytosol"/>
    <property type="evidence" value="ECO:0000318"/>
    <property type="project" value="GO_Central"/>
</dbReference>
<dbReference type="OMA" id="THANTPM"/>
<evidence type="ECO:0000313" key="15">
    <source>
        <dbReference type="Proteomes" id="UP000008144"/>
    </source>
</evidence>
<dbReference type="Pfam" id="PF17862">
    <property type="entry name" value="AAA_lid_3"/>
    <property type="match status" value="1"/>
</dbReference>
<dbReference type="InterPro" id="IPR029067">
    <property type="entry name" value="CDC48_domain_2-like_sf"/>
</dbReference>
<keyword evidence="3" id="KW-0813">Transport</keyword>
<feature type="domain" description="AAA+ ATPase" evidence="13">
    <location>
        <begin position="547"/>
        <end position="704"/>
    </location>
</feature>
<dbReference type="FunCoup" id="F6TLX8">
    <property type="interactions" value="162"/>
</dbReference>
<dbReference type="PANTHER" id="PTHR23077:SF12">
    <property type="entry name" value="PEROXISOMAL ATPASE PEX1"/>
    <property type="match status" value="1"/>
</dbReference>
<dbReference type="GO" id="GO:0005524">
    <property type="term" value="F:ATP binding"/>
    <property type="evidence" value="ECO:0007669"/>
    <property type="project" value="UniProtKB-KW"/>
</dbReference>
<evidence type="ECO:0000256" key="4">
    <source>
        <dbReference type="ARBA" id="ARBA00022593"/>
    </source>
</evidence>
<dbReference type="Pfam" id="PF00004">
    <property type="entry name" value="AAA"/>
    <property type="match status" value="2"/>
</dbReference>
<dbReference type="FunFam" id="3.40.50.300:FF:000149">
    <property type="entry name" value="Nuclear valosin-containing protein-like"/>
    <property type="match status" value="1"/>
</dbReference>
<keyword evidence="7" id="KW-0067">ATP-binding</keyword>
<dbReference type="HOGENOM" id="CLU_000688_1_2_1"/>
<reference evidence="15" key="1">
    <citation type="journal article" date="2002" name="Science">
        <title>The draft genome of Ciona intestinalis: insights into chordate and vertebrate origins.</title>
        <authorList>
            <person name="Dehal P."/>
            <person name="Satou Y."/>
            <person name="Campbell R.K."/>
            <person name="Chapman J."/>
            <person name="Degnan B."/>
            <person name="De Tomaso A."/>
            <person name="Davidson B."/>
            <person name="Di Gregorio A."/>
            <person name="Gelpke M."/>
            <person name="Goodstein D.M."/>
            <person name="Harafuji N."/>
            <person name="Hastings K.E."/>
            <person name="Ho I."/>
            <person name="Hotta K."/>
            <person name="Huang W."/>
            <person name="Kawashima T."/>
            <person name="Lemaire P."/>
            <person name="Martinez D."/>
            <person name="Meinertzhagen I.A."/>
            <person name="Necula S."/>
            <person name="Nonaka M."/>
            <person name="Putnam N."/>
            <person name="Rash S."/>
            <person name="Saiga H."/>
            <person name="Satake M."/>
            <person name="Terry A."/>
            <person name="Yamada L."/>
            <person name="Wang H.G."/>
            <person name="Awazu S."/>
            <person name="Azumi K."/>
            <person name="Boore J."/>
            <person name="Branno M."/>
            <person name="Chin-Bow S."/>
            <person name="DeSantis R."/>
            <person name="Doyle S."/>
            <person name="Francino P."/>
            <person name="Keys D.N."/>
            <person name="Haga S."/>
            <person name="Hayashi H."/>
            <person name="Hino K."/>
            <person name="Imai K.S."/>
            <person name="Inaba K."/>
            <person name="Kano S."/>
            <person name="Kobayashi K."/>
            <person name="Kobayashi M."/>
            <person name="Lee B.I."/>
            <person name="Makabe K.W."/>
            <person name="Manohar C."/>
            <person name="Matassi G."/>
            <person name="Medina M."/>
            <person name="Mochizuki Y."/>
            <person name="Mount S."/>
            <person name="Morishita T."/>
            <person name="Miura S."/>
            <person name="Nakayama A."/>
            <person name="Nishizaka S."/>
            <person name="Nomoto H."/>
            <person name="Ohta F."/>
            <person name="Oishi K."/>
            <person name="Rigoutsos I."/>
            <person name="Sano M."/>
            <person name="Sasaki A."/>
            <person name="Sasakura Y."/>
            <person name="Shoguchi E."/>
            <person name="Shin-i T."/>
            <person name="Spagnuolo A."/>
            <person name="Stainier D."/>
            <person name="Suzuki M.M."/>
            <person name="Tassy O."/>
            <person name="Takatori N."/>
            <person name="Tokuoka M."/>
            <person name="Yagi K."/>
            <person name="Yoshizaki F."/>
            <person name="Wada S."/>
            <person name="Zhang C."/>
            <person name="Hyatt P.D."/>
            <person name="Larimer F."/>
            <person name="Detter C."/>
            <person name="Doggett N."/>
            <person name="Glavina T."/>
            <person name="Hawkins T."/>
            <person name="Richardson P."/>
            <person name="Lucas S."/>
            <person name="Kohara Y."/>
            <person name="Levine M."/>
            <person name="Satoh N."/>
            <person name="Rokhsar D.S."/>
        </authorList>
    </citation>
    <scope>NUCLEOTIDE SEQUENCE [LARGE SCALE GENOMIC DNA]</scope>
</reference>
<dbReference type="GeneTree" id="ENSGT00550000075032"/>
<evidence type="ECO:0000256" key="9">
    <source>
        <dbReference type="ARBA" id="ARBA00023136"/>
    </source>
</evidence>
<evidence type="ECO:0000256" key="1">
    <source>
        <dbReference type="ARBA" id="ARBA00004370"/>
    </source>
</evidence>
<comment type="similarity">
    <text evidence="2">Belongs to the AAA ATPase family.</text>
</comment>
<protein>
    <recommendedName>
        <fullName evidence="11">Peroxisomal ATPase PEX1</fullName>
    </recommendedName>
    <alternativeName>
        <fullName evidence="10">Peroxin-1</fullName>
    </alternativeName>
</protein>
<dbReference type="InParanoid" id="F6TLX8"/>
<reference evidence="14" key="3">
    <citation type="submission" date="2025-08" db="UniProtKB">
        <authorList>
            <consortium name="Ensembl"/>
        </authorList>
    </citation>
    <scope>IDENTIFICATION</scope>
</reference>
<reference evidence="14" key="4">
    <citation type="submission" date="2025-09" db="UniProtKB">
        <authorList>
            <consortium name="Ensembl"/>
        </authorList>
    </citation>
    <scope>IDENTIFICATION</scope>
</reference>
<comment type="catalytic activity">
    <reaction evidence="12">
        <text>ATP + H2O = ADP + phosphate + H(+)</text>
        <dbReference type="Rhea" id="RHEA:13065"/>
        <dbReference type="ChEBI" id="CHEBI:15377"/>
        <dbReference type="ChEBI" id="CHEBI:15378"/>
        <dbReference type="ChEBI" id="CHEBI:30616"/>
        <dbReference type="ChEBI" id="CHEBI:43474"/>
        <dbReference type="ChEBI" id="CHEBI:456216"/>
    </reaction>
    <physiologicalReaction direction="left-to-right" evidence="12">
        <dbReference type="Rhea" id="RHEA:13066"/>
    </physiologicalReaction>
</comment>
<feature type="domain" description="AAA+ ATPase" evidence="13">
    <location>
        <begin position="832"/>
        <end position="968"/>
    </location>
</feature>
<dbReference type="InterPro" id="IPR050168">
    <property type="entry name" value="AAA_ATPase_domain"/>
</dbReference>
<dbReference type="GO" id="GO:0016558">
    <property type="term" value="P:protein import into peroxisome matrix"/>
    <property type="evidence" value="ECO:0000318"/>
    <property type="project" value="GO_Central"/>
</dbReference>
<evidence type="ECO:0000256" key="3">
    <source>
        <dbReference type="ARBA" id="ARBA00022448"/>
    </source>
</evidence>
<comment type="subcellular location">
    <subcellularLocation>
        <location evidence="1">Membrane</location>
    </subcellularLocation>
</comment>
<dbReference type="Gene3D" id="1.10.8.60">
    <property type="match status" value="2"/>
</dbReference>
<evidence type="ECO:0000256" key="2">
    <source>
        <dbReference type="ARBA" id="ARBA00006914"/>
    </source>
</evidence>
<accession>F6TLX8</accession>
<dbReference type="InterPro" id="IPR003959">
    <property type="entry name" value="ATPase_AAA_core"/>
</dbReference>
<dbReference type="Pfam" id="PF09262">
    <property type="entry name" value="PEX-1N"/>
    <property type="match status" value="1"/>
</dbReference>
<evidence type="ECO:0000256" key="5">
    <source>
        <dbReference type="ARBA" id="ARBA00022741"/>
    </source>
</evidence>
<proteinExistence type="inferred from homology"/>
<dbReference type="GO" id="GO:0005778">
    <property type="term" value="C:peroxisomal membrane"/>
    <property type="evidence" value="ECO:0000318"/>
    <property type="project" value="GO_Central"/>
</dbReference>